<evidence type="ECO:0000313" key="1">
    <source>
        <dbReference type="EMBL" id="KFU76955.1"/>
    </source>
</evidence>
<accession>A0A2P2FJQ1</accession>
<organism evidence="1 2">
    <name type="scientific">Amycolatopsis lurida NRRL 2430</name>
    <dbReference type="NCBI Taxonomy" id="1460371"/>
    <lineage>
        <taxon>Bacteria</taxon>
        <taxon>Bacillati</taxon>
        <taxon>Actinomycetota</taxon>
        <taxon>Actinomycetes</taxon>
        <taxon>Pseudonocardiales</taxon>
        <taxon>Pseudonocardiaceae</taxon>
        <taxon>Amycolatopsis</taxon>
    </lineage>
</organism>
<evidence type="ECO:0000313" key="2">
    <source>
        <dbReference type="Proteomes" id="UP000256220"/>
    </source>
</evidence>
<gene>
    <name evidence="1" type="ORF">BB31_33140</name>
</gene>
<sequence length="102" mass="11520">MHASTGARPGRLFDDGDELWDKSSVLKVRAEMVSVEHRREESNPLDTVLETVPLPKLADRELLSRSKKREAARIGFPMGGSLTSHALWRHDGEPLSTRTRWS</sequence>
<comment type="caution">
    <text evidence="1">The sequence shown here is derived from an EMBL/GenBank/DDBJ whole genome shotgun (WGS) entry which is preliminary data.</text>
</comment>
<dbReference type="AlphaFoldDB" id="A0A2P2FJQ1"/>
<reference evidence="1 2" key="1">
    <citation type="journal article" date="2014" name="Genome Announc.">
        <title>Draft Genome Sequence of Amycolatopsis lurida NRRL 2430, Producer of the Glycopeptide Family Antibiotic Ristocetin.</title>
        <authorList>
            <person name="Kwun M.J."/>
            <person name="Hong H.J."/>
        </authorList>
    </citation>
    <scope>NUCLEOTIDE SEQUENCE [LARGE SCALE GENOMIC DNA]</scope>
    <source>
        <strain evidence="1 2">NRRL 2430</strain>
    </source>
</reference>
<name>A0A2P2FJQ1_AMYLU</name>
<dbReference type="Proteomes" id="UP000256220">
    <property type="component" value="Unassembled WGS sequence"/>
</dbReference>
<dbReference type="EMBL" id="JFBM01000037">
    <property type="protein sequence ID" value="KFU76955.1"/>
    <property type="molecule type" value="Genomic_DNA"/>
</dbReference>
<protein>
    <submittedName>
        <fullName evidence="1">Uncharacterized protein</fullName>
    </submittedName>
</protein>
<proteinExistence type="predicted"/>
<keyword evidence="2" id="KW-1185">Reference proteome</keyword>